<feature type="region of interest" description="Disordered" evidence="1">
    <location>
        <begin position="279"/>
        <end position="302"/>
    </location>
</feature>
<dbReference type="Pfam" id="PF12572">
    <property type="entry name" value="DUF3752"/>
    <property type="match status" value="1"/>
</dbReference>
<dbReference type="EMBL" id="BLAL01000077">
    <property type="protein sequence ID" value="GES84117.1"/>
    <property type="molecule type" value="Genomic_DNA"/>
</dbReference>
<organism evidence="3 7">
    <name type="scientific">Rhizophagus clarus</name>
    <dbReference type="NCBI Taxonomy" id="94130"/>
    <lineage>
        <taxon>Eukaryota</taxon>
        <taxon>Fungi</taxon>
        <taxon>Fungi incertae sedis</taxon>
        <taxon>Mucoromycota</taxon>
        <taxon>Glomeromycotina</taxon>
        <taxon>Glomeromycetes</taxon>
        <taxon>Glomerales</taxon>
        <taxon>Glomeraceae</taxon>
        <taxon>Rhizophagus</taxon>
    </lineage>
</organism>
<evidence type="ECO:0000256" key="1">
    <source>
        <dbReference type="SAM" id="MobiDB-lite"/>
    </source>
</evidence>
<evidence type="ECO:0000313" key="7">
    <source>
        <dbReference type="Proteomes" id="UP000247702"/>
    </source>
</evidence>
<reference evidence="6" key="2">
    <citation type="submission" date="2019-10" db="EMBL/GenBank/DDBJ databases">
        <title>Conservation and host-specific expression of non-tandemly repeated heterogenous ribosome RNA gene in arbuscular mycorrhizal fungi.</title>
        <authorList>
            <person name="Maeda T."/>
            <person name="Kobayashi Y."/>
            <person name="Nakagawa T."/>
            <person name="Ezawa T."/>
            <person name="Yamaguchi K."/>
            <person name="Bino T."/>
            <person name="Nishimoto Y."/>
            <person name="Shigenobu S."/>
            <person name="Kawaguchi M."/>
        </authorList>
    </citation>
    <scope>NUCLEOTIDE SEQUENCE</scope>
    <source>
        <strain evidence="6">HR1</strain>
    </source>
</reference>
<evidence type="ECO:0000259" key="2">
    <source>
        <dbReference type="Pfam" id="PF12572"/>
    </source>
</evidence>
<dbReference type="EMBL" id="BEXD01001016">
    <property type="protein sequence ID" value="GBB91761.1"/>
    <property type="molecule type" value="Genomic_DNA"/>
</dbReference>
<evidence type="ECO:0000313" key="4">
    <source>
        <dbReference type="EMBL" id="GBC05350.1"/>
    </source>
</evidence>
<dbReference type="PANTHER" id="PTHR46370:SF1">
    <property type="entry name" value="GPALPP MOTIFS-CONTAINING PROTEIN 1"/>
    <property type="match status" value="1"/>
</dbReference>
<dbReference type="Proteomes" id="UP000247702">
    <property type="component" value="Unassembled WGS sequence"/>
</dbReference>
<protein>
    <submittedName>
        <fullName evidence="6">GPALPP motifs-containing protein 1</fullName>
    </submittedName>
</protein>
<dbReference type="InterPro" id="IPR022226">
    <property type="entry name" value="DUF3752"/>
</dbReference>
<feature type="domain" description="DUF3752" evidence="2">
    <location>
        <begin position="146"/>
        <end position="294"/>
    </location>
</feature>
<proteinExistence type="predicted"/>
<name>A0A2Z6R477_9GLOM</name>
<sequence length="302" mass="34627">MSEEIGPQIPAHLLLNTSNCNEEGASVPGIGPQLCDSLKRASKQDSDISENAVIGPLLPQERDLPNCKKRTVGPAVMPPPGYSHQEEEENIIGPILPKDFKEGSDDSSLQETIQEFEERAERMRKALEPNDQDDKPLQRGEWMLVPPETKFLGETPINMRSRQFKKRAQDPSDSDNSLWTETPAEREERLRKQATSNQKRKHAKDDDDDDEPVKYSRIDLETAEKVKEYNELYRPKSLLETHSESYVKSRKWQDDDVSKRSFDREKDVLGTRRMDPRKRKEFLDNAKGLNSKFGHGKHGSFL</sequence>
<dbReference type="Proteomes" id="UP000615446">
    <property type="component" value="Unassembled WGS sequence"/>
</dbReference>
<dbReference type="EMBL" id="BEXD01004003">
    <property type="protein sequence ID" value="GBC05350.1"/>
    <property type="molecule type" value="Genomic_DNA"/>
</dbReference>
<accession>A0A2Z6R477</accession>
<feature type="compositionally biased region" description="Basic and acidic residues" evidence="1">
    <location>
        <begin position="116"/>
        <end position="138"/>
    </location>
</feature>
<evidence type="ECO:0000313" key="3">
    <source>
        <dbReference type="EMBL" id="GBB91761.1"/>
    </source>
</evidence>
<comment type="caution">
    <text evidence="3">The sequence shown here is derived from an EMBL/GenBank/DDBJ whole genome shotgun (WGS) entry which is preliminary data.</text>
</comment>
<dbReference type="InterPro" id="IPR046331">
    <property type="entry name" value="GPAM1-like"/>
</dbReference>
<dbReference type="OrthoDB" id="73491at2759"/>
<dbReference type="EMBL" id="BEXD01004003">
    <property type="protein sequence ID" value="GBC05355.1"/>
    <property type="molecule type" value="Genomic_DNA"/>
</dbReference>
<gene>
    <name evidence="6" type="ORF">RCL2_001125100</name>
    <name evidence="4" type="ORF">RclHR1_06190009</name>
    <name evidence="5" type="ORF">RclHR1_06190014</name>
    <name evidence="3" type="ORF">RclHR1_19120005</name>
</gene>
<dbReference type="AlphaFoldDB" id="A0A2Z6R477"/>
<evidence type="ECO:0000313" key="6">
    <source>
        <dbReference type="EMBL" id="GES84117.1"/>
    </source>
</evidence>
<evidence type="ECO:0000313" key="5">
    <source>
        <dbReference type="EMBL" id="GBC05355.1"/>
    </source>
</evidence>
<dbReference type="PANTHER" id="PTHR46370">
    <property type="entry name" value="GPALPP MOTIFS-CONTAINING PROTEIN 1"/>
    <property type="match status" value="1"/>
</dbReference>
<feature type="region of interest" description="Disordered" evidence="1">
    <location>
        <begin position="51"/>
        <end position="220"/>
    </location>
</feature>
<keyword evidence="7" id="KW-1185">Reference proteome</keyword>
<reference evidence="3 7" key="1">
    <citation type="submission" date="2017-11" db="EMBL/GenBank/DDBJ databases">
        <title>The genome of Rhizophagus clarus HR1 reveals common genetic basis of auxotrophy among arbuscular mycorrhizal fungi.</title>
        <authorList>
            <person name="Kobayashi Y."/>
        </authorList>
    </citation>
    <scope>NUCLEOTIDE SEQUENCE [LARGE SCALE GENOMIC DNA]</scope>
    <source>
        <strain evidence="3 7">HR1</strain>
    </source>
</reference>